<keyword evidence="2" id="KW-1185">Reference proteome</keyword>
<proteinExistence type="predicted"/>
<dbReference type="EMBL" id="VJXY01000123">
    <property type="protein sequence ID" value="MBD6621151.1"/>
    <property type="molecule type" value="Genomic_DNA"/>
</dbReference>
<evidence type="ECO:0000313" key="1">
    <source>
        <dbReference type="EMBL" id="MBD6621151.1"/>
    </source>
</evidence>
<gene>
    <name evidence="1" type="ORF">FNW02_37005</name>
</gene>
<accession>A0AA40VVP7</accession>
<comment type="caution">
    <text evidence="1">The sequence shown here is derived from an EMBL/GenBank/DDBJ whole genome shotgun (WGS) entry which is preliminary data.</text>
</comment>
<dbReference type="Proteomes" id="UP001165986">
    <property type="component" value="Unassembled WGS sequence"/>
</dbReference>
<sequence length="210" mass="24415">MDTLKDFNHFDEREYLVIQTYPRDLRLRITKRSFDYKSAKICESIENLAHDYTFFALRISHDSKLWTVDFEGNPESLSLEQDWKIAEKYFQPCCANVECGLNVCQCSYPYFSTIRTDISSDGEYNSHLRLETCLVDDNSRQIDHCPNCNCALIVEFDEDEDEDELNDEESTPIACIGCQNYHGQYYGGNMLVCGIHARGWDGENCPDYQQ</sequence>
<protein>
    <submittedName>
        <fullName evidence="1">Uncharacterized protein</fullName>
    </submittedName>
</protein>
<evidence type="ECO:0000313" key="2">
    <source>
        <dbReference type="Proteomes" id="UP001165986"/>
    </source>
</evidence>
<organism evidence="1 2">
    <name type="scientific">Komarekiella delphini-convector SJRDD-AB1</name>
    <dbReference type="NCBI Taxonomy" id="2593771"/>
    <lineage>
        <taxon>Bacteria</taxon>
        <taxon>Bacillati</taxon>
        <taxon>Cyanobacteriota</taxon>
        <taxon>Cyanophyceae</taxon>
        <taxon>Nostocales</taxon>
        <taxon>Nostocaceae</taxon>
        <taxon>Komarekiella</taxon>
        <taxon>Komarekiella delphini-convector</taxon>
    </lineage>
</organism>
<reference evidence="1" key="1">
    <citation type="submission" date="2019-07" db="EMBL/GenBank/DDBJ databases">
        <title>Toxilogical consequences of a new and cryptic species of cyanobacteria (Komarekiella delphini-convector) recovered from the epidermis of a bottlenose dolphin and 1500 ft. in the air.</title>
        <authorList>
            <person name="Brown A.O."/>
            <person name="Dvorak P."/>
            <person name="Villanueva C.D."/>
            <person name="Foss A.J."/>
            <person name="Garvey A.D."/>
            <person name="Gibson Q.A."/>
            <person name="Johansen J.R."/>
            <person name="Casamatta D.A."/>
        </authorList>
    </citation>
    <scope>NUCLEOTIDE SEQUENCE</scope>
    <source>
        <strain evidence="1">SJRDD-AB1</strain>
    </source>
</reference>
<name>A0AA40VVP7_9NOST</name>
<dbReference type="RefSeq" id="WP_191762478.1">
    <property type="nucleotide sequence ID" value="NZ_VJXY01000123.1"/>
</dbReference>
<dbReference type="AlphaFoldDB" id="A0AA40VVP7"/>